<dbReference type="AlphaFoldDB" id="A0A0L6UHC6"/>
<keyword evidence="2" id="KW-1185">Reference proteome</keyword>
<feature type="non-terminal residue" evidence="1">
    <location>
        <position position="207"/>
    </location>
</feature>
<dbReference type="STRING" id="27349.A0A0L6UHC6"/>
<evidence type="ECO:0000313" key="2">
    <source>
        <dbReference type="Proteomes" id="UP000037035"/>
    </source>
</evidence>
<protein>
    <recommendedName>
        <fullName evidence="3">Reverse transcriptase Ty1/copia-type domain-containing protein</fullName>
    </recommendedName>
</protein>
<reference evidence="1 2" key="1">
    <citation type="submission" date="2015-08" db="EMBL/GenBank/DDBJ databases">
        <title>Next Generation Sequencing and Analysis of the Genome of Puccinia sorghi L Schw, the Causal Agent of Maize Common Rust.</title>
        <authorList>
            <person name="Rochi L."/>
            <person name="Burguener G."/>
            <person name="Darino M."/>
            <person name="Turjanski A."/>
            <person name="Kreff E."/>
            <person name="Dieguez M.J."/>
            <person name="Sacco F."/>
        </authorList>
    </citation>
    <scope>NUCLEOTIDE SEQUENCE [LARGE SCALE GENOMIC DNA]</scope>
    <source>
        <strain evidence="1 2">RO10H11247</strain>
    </source>
</reference>
<sequence>MPVYDLIVVGQTKKFEELFLARFPNSTAHYPDTLLGMNLNINADSIELLQPGLIKKGLEMLNLSNCKPVKTPLTPAVQLHTATEEDHQAFLKLKLNYRSFTGMLNYLACRTRPDLAAAVSILSKFNQRPGMSHWQEGFCYGRNQINLLIGSTSLLMQPGQKIMNPGYLEQETEKYHMSSTESEMSALSDGEQENLWLSFLIEELWKI</sequence>
<proteinExistence type="predicted"/>
<name>A0A0L6UHC6_9BASI</name>
<evidence type="ECO:0000313" key="1">
    <source>
        <dbReference type="EMBL" id="KNZ47918.1"/>
    </source>
</evidence>
<evidence type="ECO:0008006" key="3">
    <source>
        <dbReference type="Google" id="ProtNLM"/>
    </source>
</evidence>
<comment type="caution">
    <text evidence="1">The sequence shown here is derived from an EMBL/GenBank/DDBJ whole genome shotgun (WGS) entry which is preliminary data.</text>
</comment>
<dbReference type="EMBL" id="LAVV01011325">
    <property type="protein sequence ID" value="KNZ47918.1"/>
    <property type="molecule type" value="Genomic_DNA"/>
</dbReference>
<dbReference type="Proteomes" id="UP000037035">
    <property type="component" value="Unassembled WGS sequence"/>
</dbReference>
<organism evidence="1 2">
    <name type="scientific">Puccinia sorghi</name>
    <dbReference type="NCBI Taxonomy" id="27349"/>
    <lineage>
        <taxon>Eukaryota</taxon>
        <taxon>Fungi</taxon>
        <taxon>Dikarya</taxon>
        <taxon>Basidiomycota</taxon>
        <taxon>Pucciniomycotina</taxon>
        <taxon>Pucciniomycetes</taxon>
        <taxon>Pucciniales</taxon>
        <taxon>Pucciniaceae</taxon>
        <taxon>Puccinia</taxon>
    </lineage>
</organism>
<accession>A0A0L6UHC6</accession>
<gene>
    <name evidence="1" type="ORF">VP01_6045g3</name>
</gene>
<dbReference type="VEuPathDB" id="FungiDB:VP01_6045g3"/>